<dbReference type="OrthoDB" id="112166at2759"/>
<keyword evidence="2" id="KW-1185">Reference proteome</keyword>
<protein>
    <submittedName>
        <fullName evidence="1">Uncharacterized protein</fullName>
    </submittedName>
</protein>
<organism evidence="1 2">
    <name type="scientific">Phytophthora megakarya</name>
    <dbReference type="NCBI Taxonomy" id="4795"/>
    <lineage>
        <taxon>Eukaryota</taxon>
        <taxon>Sar</taxon>
        <taxon>Stramenopiles</taxon>
        <taxon>Oomycota</taxon>
        <taxon>Peronosporomycetes</taxon>
        <taxon>Peronosporales</taxon>
        <taxon>Peronosporaceae</taxon>
        <taxon>Phytophthora</taxon>
    </lineage>
</organism>
<dbReference type="Proteomes" id="UP000198211">
    <property type="component" value="Unassembled WGS sequence"/>
</dbReference>
<proteinExistence type="predicted"/>
<sequence>MQEPKWMAHAPMQQRSKAKILVAFMKLVLHDGFTLDSSTADYRDRVLTFLHDEHHITSRGSSAVLKHLQSLHNKGALNAIIERHQRLLQTTAIHDPVPGYTQDVLEIVSK</sequence>
<comment type="caution">
    <text evidence="1">The sequence shown here is derived from an EMBL/GenBank/DDBJ whole genome shotgun (WGS) entry which is preliminary data.</text>
</comment>
<dbReference type="AlphaFoldDB" id="A0A225UG26"/>
<evidence type="ECO:0000313" key="2">
    <source>
        <dbReference type="Proteomes" id="UP000198211"/>
    </source>
</evidence>
<name>A0A225UG26_9STRA</name>
<gene>
    <name evidence="1" type="ORF">PHMEG_00039214</name>
</gene>
<dbReference type="EMBL" id="NBNE01019063">
    <property type="protein sequence ID" value="OWY91968.1"/>
    <property type="molecule type" value="Genomic_DNA"/>
</dbReference>
<reference evidence="2" key="1">
    <citation type="submission" date="2017-03" db="EMBL/GenBank/DDBJ databases">
        <title>Phytopthora megakarya and P. palmivora, two closely related causual agents of cacao black pod achieved similar genome size and gene model numbers by different mechanisms.</title>
        <authorList>
            <person name="Ali S."/>
            <person name="Shao J."/>
            <person name="Larry D.J."/>
            <person name="Kronmiller B."/>
            <person name="Shen D."/>
            <person name="Strem M.D."/>
            <person name="Melnick R.L."/>
            <person name="Guiltinan M.J."/>
            <person name="Tyler B.M."/>
            <person name="Meinhardt L.W."/>
            <person name="Bailey B.A."/>
        </authorList>
    </citation>
    <scope>NUCLEOTIDE SEQUENCE [LARGE SCALE GENOMIC DNA]</scope>
    <source>
        <strain evidence="2">zdho120</strain>
    </source>
</reference>
<evidence type="ECO:0000313" key="1">
    <source>
        <dbReference type="EMBL" id="OWY91968.1"/>
    </source>
</evidence>
<accession>A0A225UG26</accession>
<dbReference type="STRING" id="4795.A0A225UG26"/>